<evidence type="ECO:0000313" key="3">
    <source>
        <dbReference type="Proteomes" id="UP001218188"/>
    </source>
</evidence>
<keyword evidence="3" id="KW-1185">Reference proteome</keyword>
<feature type="region of interest" description="Disordered" evidence="1">
    <location>
        <begin position="58"/>
        <end position="84"/>
    </location>
</feature>
<reference evidence="2" key="1">
    <citation type="submission" date="2023-03" db="EMBL/GenBank/DDBJ databases">
        <title>Massive genome expansion in bonnet fungi (Mycena s.s.) driven by repeated elements and novel gene families across ecological guilds.</title>
        <authorList>
            <consortium name="Lawrence Berkeley National Laboratory"/>
            <person name="Harder C.B."/>
            <person name="Miyauchi S."/>
            <person name="Viragh M."/>
            <person name="Kuo A."/>
            <person name="Thoen E."/>
            <person name="Andreopoulos B."/>
            <person name="Lu D."/>
            <person name="Skrede I."/>
            <person name="Drula E."/>
            <person name="Henrissat B."/>
            <person name="Morin E."/>
            <person name="Kohler A."/>
            <person name="Barry K."/>
            <person name="LaButti K."/>
            <person name="Morin E."/>
            <person name="Salamov A."/>
            <person name="Lipzen A."/>
            <person name="Mereny Z."/>
            <person name="Hegedus B."/>
            <person name="Baldrian P."/>
            <person name="Stursova M."/>
            <person name="Weitz H."/>
            <person name="Taylor A."/>
            <person name="Grigoriev I.V."/>
            <person name="Nagy L.G."/>
            <person name="Martin F."/>
            <person name="Kauserud H."/>
        </authorList>
    </citation>
    <scope>NUCLEOTIDE SEQUENCE</scope>
    <source>
        <strain evidence="2">CBHHK200</strain>
    </source>
</reference>
<evidence type="ECO:0000256" key="1">
    <source>
        <dbReference type="SAM" id="MobiDB-lite"/>
    </source>
</evidence>
<comment type="caution">
    <text evidence="2">The sequence shown here is derived from an EMBL/GenBank/DDBJ whole genome shotgun (WGS) entry which is preliminary data.</text>
</comment>
<organism evidence="2 3">
    <name type="scientific">Mycena alexandri</name>
    <dbReference type="NCBI Taxonomy" id="1745969"/>
    <lineage>
        <taxon>Eukaryota</taxon>
        <taxon>Fungi</taxon>
        <taxon>Dikarya</taxon>
        <taxon>Basidiomycota</taxon>
        <taxon>Agaricomycotina</taxon>
        <taxon>Agaricomycetes</taxon>
        <taxon>Agaricomycetidae</taxon>
        <taxon>Agaricales</taxon>
        <taxon>Marasmiineae</taxon>
        <taxon>Mycenaceae</taxon>
        <taxon>Mycena</taxon>
    </lineage>
</organism>
<accession>A0AAD6WYQ2</accession>
<dbReference type="AlphaFoldDB" id="A0AAD6WYQ2"/>
<dbReference type="EMBL" id="JARJCM010000073">
    <property type="protein sequence ID" value="KAJ7032393.1"/>
    <property type="molecule type" value="Genomic_DNA"/>
</dbReference>
<evidence type="ECO:0000313" key="2">
    <source>
        <dbReference type="EMBL" id="KAJ7032393.1"/>
    </source>
</evidence>
<feature type="non-terminal residue" evidence="2">
    <location>
        <position position="1"/>
    </location>
</feature>
<protein>
    <submittedName>
        <fullName evidence="2">Uncharacterized protein</fullName>
    </submittedName>
</protein>
<feature type="non-terminal residue" evidence="2">
    <location>
        <position position="152"/>
    </location>
</feature>
<sequence>PQWVEYAYGSLSGVDLGPFFHEAVNAWLELERVQGFKSAGSLPKAKRPDEITKWISAGRGRRGTYTDGPKLPEDGPTAAAFGADTTGRVTAWERSTAQGYNELPETWATLHVAGANGPFIALLGVYWWGREEIKAGGKHSDEWTDMVQDFEW</sequence>
<name>A0AAD6WYQ2_9AGAR</name>
<proteinExistence type="predicted"/>
<dbReference type="Proteomes" id="UP001218188">
    <property type="component" value="Unassembled WGS sequence"/>
</dbReference>
<gene>
    <name evidence="2" type="ORF">C8F04DRAFT_887444</name>
</gene>